<evidence type="ECO:0000256" key="2">
    <source>
        <dbReference type="SAM" id="SignalP"/>
    </source>
</evidence>
<evidence type="ECO:0008006" key="5">
    <source>
        <dbReference type="Google" id="ProtNLM"/>
    </source>
</evidence>
<reference evidence="3 4" key="1">
    <citation type="journal article" date="2015" name="BMC Genomics">
        <title>Gene expression during zombie ant biting behavior reflects the complexity underlying fungal parasitic behavioral manipulation.</title>
        <authorList>
            <person name="de Bekker C."/>
            <person name="Ohm R.A."/>
            <person name="Loreto R.G."/>
            <person name="Sebastian A."/>
            <person name="Albert I."/>
            <person name="Merrow M."/>
            <person name="Brachmann A."/>
            <person name="Hughes D.P."/>
        </authorList>
    </citation>
    <scope>NUCLEOTIDE SEQUENCE [LARGE SCALE GENOMIC DNA]</scope>
    <source>
        <strain evidence="3 4">SC16a</strain>
    </source>
</reference>
<feature type="chain" id="PRO_5013015875" description="IGFBP N-terminal domain-containing protein" evidence="2">
    <location>
        <begin position="23"/>
        <end position="366"/>
    </location>
</feature>
<feature type="signal peptide" evidence="2">
    <location>
        <begin position="1"/>
        <end position="22"/>
    </location>
</feature>
<dbReference type="OrthoDB" id="5131672at2759"/>
<dbReference type="PRINTS" id="PR01217">
    <property type="entry name" value="PRICHEXTENSN"/>
</dbReference>
<keyword evidence="2" id="KW-0732">Signal</keyword>
<dbReference type="EMBL" id="LAZP02000036">
    <property type="protein sequence ID" value="PFH62225.1"/>
    <property type="molecule type" value="Genomic_DNA"/>
</dbReference>
<comment type="caution">
    <text evidence="3">The sequence shown here is derived from an EMBL/GenBank/DDBJ whole genome shotgun (WGS) entry which is preliminary data.</text>
</comment>
<organism evidence="3 4">
    <name type="scientific">Ophiocordyceps unilateralis</name>
    <name type="common">Zombie-ant fungus</name>
    <name type="synonym">Torrubia unilateralis</name>
    <dbReference type="NCBI Taxonomy" id="268505"/>
    <lineage>
        <taxon>Eukaryota</taxon>
        <taxon>Fungi</taxon>
        <taxon>Dikarya</taxon>
        <taxon>Ascomycota</taxon>
        <taxon>Pezizomycotina</taxon>
        <taxon>Sordariomycetes</taxon>
        <taxon>Hypocreomycetidae</taxon>
        <taxon>Hypocreales</taxon>
        <taxon>Ophiocordycipitaceae</taxon>
        <taxon>Ophiocordyceps</taxon>
    </lineage>
</organism>
<accession>A0A2A9PL51</accession>
<evidence type="ECO:0000313" key="3">
    <source>
        <dbReference type="EMBL" id="PFH62225.1"/>
    </source>
</evidence>
<proteinExistence type="predicted"/>
<feature type="compositionally biased region" description="Pro residues" evidence="1">
    <location>
        <begin position="244"/>
        <end position="255"/>
    </location>
</feature>
<evidence type="ECO:0000313" key="4">
    <source>
        <dbReference type="Proteomes" id="UP000037136"/>
    </source>
</evidence>
<protein>
    <recommendedName>
        <fullName evidence="5">IGFBP N-terminal domain-containing protein</fullName>
    </recommendedName>
</protein>
<keyword evidence="4" id="KW-1185">Reference proteome</keyword>
<dbReference type="Proteomes" id="UP000037136">
    <property type="component" value="Unassembled WGS sequence"/>
</dbReference>
<feature type="region of interest" description="Disordered" evidence="1">
    <location>
        <begin position="121"/>
        <end position="152"/>
    </location>
</feature>
<feature type="compositionally biased region" description="Pro residues" evidence="1">
    <location>
        <begin position="193"/>
        <end position="236"/>
    </location>
</feature>
<name>A0A2A9PL51_OPHUN</name>
<feature type="compositionally biased region" description="Pro residues" evidence="1">
    <location>
        <begin position="265"/>
        <end position="276"/>
    </location>
</feature>
<dbReference type="AlphaFoldDB" id="A0A2A9PL51"/>
<feature type="region of interest" description="Disordered" evidence="1">
    <location>
        <begin position="176"/>
        <end position="287"/>
    </location>
</feature>
<evidence type="ECO:0000256" key="1">
    <source>
        <dbReference type="SAM" id="MobiDB-lite"/>
    </source>
</evidence>
<gene>
    <name evidence="3" type="ORF">XA68_14504</name>
</gene>
<sequence length="366" mass="38078">MKFFTTLVFAGAAVANSYGGYGEDTCKKEGQSCNTGVAPEYGCCEALQCVTPPGAPPGAQGVCKGYGGQSGPEPYPQPEPYPKPEPTCKKEGNSCNAGVALEYGCCGDLECYTPPGAPPGAQGVCRKPDDDEEEYTPKPPPPPQCAREGNECNYSVTPGSLPTCCPGLKCITPPGSPPGAPGKCLKEESYSGPQPPSPHPQPPSPHPQKPSSYPQPPSPHPQEPSSYPQPPSPHPQEPSSYPQSPSPHPQHPSPEPKYSSLQPQHPSPQPQPPSPHPDQCVPEGGHCSDSLPPQECKFCCAGLKCHTPPGSQPGAYGTCRRPDSGESNARVPDNTTYYVSGAGKMTSGALIIGLAGATACFRLGLC</sequence>
<reference evidence="3 4" key="2">
    <citation type="journal article" date="2017" name="Sci. Rep.">
        <title>Ant-infecting Ophiocordyceps genomes reveal a high diversity of potential behavioral manipulation genes and a possible major role for enterotoxins.</title>
        <authorList>
            <person name="de Bekker C."/>
            <person name="Ohm R.A."/>
            <person name="Evans H.C."/>
            <person name="Brachmann A."/>
            <person name="Hughes D.P."/>
        </authorList>
    </citation>
    <scope>NUCLEOTIDE SEQUENCE [LARGE SCALE GENOMIC DNA]</scope>
    <source>
        <strain evidence="3 4">SC16a</strain>
    </source>
</reference>